<dbReference type="RefSeq" id="WP_013174560.1">
    <property type="nucleotide sequence ID" value="NC_014220.1"/>
</dbReference>
<keyword evidence="5" id="KW-0547">Nucleotide-binding</keyword>
<dbReference type="PANTHER" id="PTHR43553:SF27">
    <property type="entry name" value="ENERGY-COUPLING FACTOR TRANSPORTER ATP-BINDING PROTEIN ECFA2"/>
    <property type="match status" value="1"/>
</dbReference>
<dbReference type="GO" id="GO:0042626">
    <property type="term" value="F:ATPase-coupled transmembrane transporter activity"/>
    <property type="evidence" value="ECO:0007669"/>
    <property type="project" value="TreeGrafter"/>
</dbReference>
<dbReference type="InterPro" id="IPR050095">
    <property type="entry name" value="ECF_ABC_transporter_ATP-bd"/>
</dbReference>
<evidence type="ECO:0000256" key="7">
    <source>
        <dbReference type="ARBA" id="ARBA00022967"/>
    </source>
</evidence>
<reference evidence="11" key="1">
    <citation type="journal article" date="2010" name="Stand. Genomic Sci.">
        <title>Complete genome sequence of Syntrophothermus lipocalidus type strain (TGB-C1T).</title>
        <authorList>
            <consortium name="US DOE Joint Genome Institute (JGI-PGF)"/>
            <person name="Djao O."/>
            <person name="Zhang X."/>
            <person name="Lucas S."/>
            <person name="Lapidus A."/>
            <person name="Glavina Del Rio T."/>
            <person name="Nolan M."/>
            <person name="Tice H."/>
            <person name="Cheng J."/>
            <person name="Han C."/>
            <person name="Tapia R."/>
            <person name="Goodwin L."/>
            <person name="Pitluck S."/>
            <person name="Liolios K."/>
            <person name="Ivanova N."/>
            <person name="Mavromatis K."/>
            <person name="Mikhailova N."/>
            <person name="Ovchinnikova G."/>
            <person name="Pati A."/>
            <person name="Brambilla E."/>
            <person name="Chen A."/>
            <person name="Palaniappan K."/>
            <person name="Land M."/>
            <person name="Hauser L."/>
            <person name="Chang Y."/>
            <person name="Jeffries C."/>
            <person name="Rohde M."/>
            <person name="Sikorski J."/>
            <person name="Spring S."/>
            <person name="Goker M."/>
            <person name="Detter J."/>
            <person name="Woyke T."/>
            <person name="Bristow J."/>
            <person name="Eisen J."/>
            <person name="Markowitz V."/>
            <person name="Hugenholtz P."/>
            <person name="Kyrpides N."/>
            <person name="Klenk H."/>
        </authorList>
    </citation>
    <scope>NUCLEOTIDE SEQUENCE [LARGE SCALE GENOMIC DNA]</scope>
    <source>
        <strain evidence="11">DSM 12680 / TGB-C1</strain>
    </source>
</reference>
<dbReference type="Proteomes" id="UP000000378">
    <property type="component" value="Chromosome"/>
</dbReference>
<evidence type="ECO:0000259" key="9">
    <source>
        <dbReference type="PROSITE" id="PS50893"/>
    </source>
</evidence>
<dbReference type="InterPro" id="IPR003593">
    <property type="entry name" value="AAA+_ATPase"/>
</dbReference>
<dbReference type="Pfam" id="PF00005">
    <property type="entry name" value="ABC_tran"/>
    <property type="match status" value="1"/>
</dbReference>
<dbReference type="PROSITE" id="PS50893">
    <property type="entry name" value="ABC_TRANSPORTER_2"/>
    <property type="match status" value="1"/>
</dbReference>
<dbReference type="KEGG" id="slp:Slip_0374"/>
<keyword evidence="11" id="KW-1185">Reference proteome</keyword>
<comment type="subcellular location">
    <subcellularLocation>
        <location evidence="1">Cell membrane</location>
        <topology evidence="1">Peripheral membrane protein</topology>
    </subcellularLocation>
</comment>
<reference evidence="10 11" key="2">
    <citation type="journal article" date="2010" name="Stand. Genomic Sci.">
        <title>Complete genome sequence of Syntrophothermus lipocalidus type strain (TGB-C1).</title>
        <authorList>
            <person name="Djao O.D."/>
            <person name="Zhang X."/>
            <person name="Lucas S."/>
            <person name="Lapidus A."/>
            <person name="Del Rio T.G."/>
            <person name="Nolan M."/>
            <person name="Tice H."/>
            <person name="Cheng J.F."/>
            <person name="Han C."/>
            <person name="Tapia R."/>
            <person name="Goodwin L."/>
            <person name="Pitluck S."/>
            <person name="Liolios K."/>
            <person name="Ivanova N."/>
            <person name="Mavromatis K."/>
            <person name="Mikhailova N."/>
            <person name="Ovchinnikova G."/>
            <person name="Pati A."/>
            <person name="Brambilla E."/>
            <person name="Chen A."/>
            <person name="Palaniappan K."/>
            <person name="Land M."/>
            <person name="Hauser L."/>
            <person name="Chang Y.J."/>
            <person name="Jeffries C.D."/>
            <person name="Rohde M."/>
            <person name="Sikorski J."/>
            <person name="Spring S."/>
            <person name="Goker M."/>
            <person name="Detter J.C."/>
            <person name="Woyke T."/>
            <person name="Bristow J."/>
            <person name="Eisen J.A."/>
            <person name="Markowitz V."/>
            <person name="Hugenholtz P."/>
            <person name="Kyrpides N.C."/>
            <person name="Klenk H.P."/>
        </authorList>
    </citation>
    <scope>NUCLEOTIDE SEQUENCE [LARGE SCALE GENOMIC DNA]</scope>
    <source>
        <strain evidence="11">DSM 12680 / TGB-C1</strain>
    </source>
</reference>
<dbReference type="SUPFAM" id="SSF52540">
    <property type="entry name" value="P-loop containing nucleoside triphosphate hydrolases"/>
    <property type="match status" value="1"/>
</dbReference>
<keyword evidence="4" id="KW-1003">Cell membrane</keyword>
<evidence type="ECO:0000256" key="1">
    <source>
        <dbReference type="ARBA" id="ARBA00004202"/>
    </source>
</evidence>
<dbReference type="InterPro" id="IPR015856">
    <property type="entry name" value="ABC_transpr_CbiO/EcfA_su"/>
</dbReference>
<name>D7CK44_SYNLT</name>
<dbReference type="GO" id="GO:0043190">
    <property type="term" value="C:ATP-binding cassette (ABC) transporter complex"/>
    <property type="evidence" value="ECO:0007669"/>
    <property type="project" value="TreeGrafter"/>
</dbReference>
<organism evidence="10 11">
    <name type="scientific">Syntrophothermus lipocalidus (strain DSM 12680 / TGB-C1)</name>
    <dbReference type="NCBI Taxonomy" id="643648"/>
    <lineage>
        <taxon>Bacteria</taxon>
        <taxon>Bacillati</taxon>
        <taxon>Bacillota</taxon>
        <taxon>Clostridia</taxon>
        <taxon>Eubacteriales</taxon>
        <taxon>Syntrophomonadaceae</taxon>
        <taxon>Syntrophothermus</taxon>
    </lineage>
</organism>
<dbReference type="PROSITE" id="PS00211">
    <property type="entry name" value="ABC_TRANSPORTER_1"/>
    <property type="match status" value="1"/>
</dbReference>
<evidence type="ECO:0000256" key="4">
    <source>
        <dbReference type="ARBA" id="ARBA00022475"/>
    </source>
</evidence>
<dbReference type="GO" id="GO:0016887">
    <property type="term" value="F:ATP hydrolysis activity"/>
    <property type="evidence" value="ECO:0007669"/>
    <property type="project" value="InterPro"/>
</dbReference>
<gene>
    <name evidence="10" type="ordered locus">Slip_0374</name>
</gene>
<dbReference type="eggNOG" id="COG1122">
    <property type="taxonomic scope" value="Bacteria"/>
</dbReference>
<proteinExistence type="inferred from homology"/>
<dbReference type="CDD" id="cd03225">
    <property type="entry name" value="ABC_cobalt_CbiO_domain1"/>
    <property type="match status" value="1"/>
</dbReference>
<comment type="similarity">
    <text evidence="2">Belongs to the ABC transporter superfamily.</text>
</comment>
<dbReference type="GO" id="GO:0005524">
    <property type="term" value="F:ATP binding"/>
    <property type="evidence" value="ECO:0007669"/>
    <property type="project" value="UniProtKB-KW"/>
</dbReference>
<evidence type="ECO:0000256" key="3">
    <source>
        <dbReference type="ARBA" id="ARBA00022448"/>
    </source>
</evidence>
<evidence type="ECO:0000256" key="6">
    <source>
        <dbReference type="ARBA" id="ARBA00022840"/>
    </source>
</evidence>
<keyword evidence="3" id="KW-0813">Transport</keyword>
<keyword evidence="8" id="KW-0472">Membrane</keyword>
<evidence type="ECO:0000256" key="2">
    <source>
        <dbReference type="ARBA" id="ARBA00005417"/>
    </source>
</evidence>
<dbReference type="FunFam" id="3.40.50.300:FF:000224">
    <property type="entry name" value="Energy-coupling factor transporter ATP-binding protein EcfA"/>
    <property type="match status" value="1"/>
</dbReference>
<sequence length="266" mass="30034">MDKKPLFKLREVSFGYRQGEPVFSNLSLEIMPGESVCILGANGAGKSTLLKMLAGLVFPFAGGLEAFEEQLTEKRMENDRFAQEYHRRVGFVFQNPDAQLFTTRVWDEIAFGPLQLGLSPEEITTRVEDVIKMLSISSLKDRSPYHLSQGEKKKVAIASVLVMNPQVLILDEPTTGLDPKTQRWLVELILELNHNGRTIITSTHDLNLVHLLADRVLLLSEDHRLVYDGPSQKVLANRRLLASVNLIDEYSHTHDQGQHTHLYVHG</sequence>
<evidence type="ECO:0000313" key="11">
    <source>
        <dbReference type="Proteomes" id="UP000000378"/>
    </source>
</evidence>
<accession>D7CK44</accession>
<dbReference type="PANTHER" id="PTHR43553">
    <property type="entry name" value="HEAVY METAL TRANSPORTER"/>
    <property type="match status" value="1"/>
</dbReference>
<dbReference type="SMART" id="SM00382">
    <property type="entry name" value="AAA"/>
    <property type="match status" value="1"/>
</dbReference>
<dbReference type="OrthoDB" id="9784332at2"/>
<dbReference type="InterPro" id="IPR003439">
    <property type="entry name" value="ABC_transporter-like_ATP-bd"/>
</dbReference>
<dbReference type="HOGENOM" id="CLU_000604_1_22_9"/>
<dbReference type="EMBL" id="CP002048">
    <property type="protein sequence ID" value="ADI01158.1"/>
    <property type="molecule type" value="Genomic_DNA"/>
</dbReference>
<keyword evidence="6" id="KW-0067">ATP-binding</keyword>
<dbReference type="InterPro" id="IPR017871">
    <property type="entry name" value="ABC_transporter-like_CS"/>
</dbReference>
<protein>
    <submittedName>
        <fullName evidence="10">ABC transporter related protein</fullName>
    </submittedName>
</protein>
<feature type="domain" description="ABC transporter" evidence="9">
    <location>
        <begin position="7"/>
        <end position="246"/>
    </location>
</feature>
<dbReference type="AlphaFoldDB" id="D7CK44"/>
<dbReference type="Gene3D" id="3.40.50.300">
    <property type="entry name" value="P-loop containing nucleotide triphosphate hydrolases"/>
    <property type="match status" value="1"/>
</dbReference>
<dbReference type="InterPro" id="IPR027417">
    <property type="entry name" value="P-loop_NTPase"/>
</dbReference>
<evidence type="ECO:0000256" key="8">
    <source>
        <dbReference type="ARBA" id="ARBA00023136"/>
    </source>
</evidence>
<evidence type="ECO:0000256" key="5">
    <source>
        <dbReference type="ARBA" id="ARBA00022741"/>
    </source>
</evidence>
<dbReference type="STRING" id="643648.Slip_0374"/>
<evidence type="ECO:0000313" key="10">
    <source>
        <dbReference type="EMBL" id="ADI01158.1"/>
    </source>
</evidence>
<keyword evidence="7" id="KW-1278">Translocase</keyword>